<protein>
    <submittedName>
        <fullName evidence="4">ABC transporter substrate-binding protein</fullName>
    </submittedName>
</protein>
<evidence type="ECO:0000256" key="2">
    <source>
        <dbReference type="ARBA" id="ARBA00022729"/>
    </source>
</evidence>
<comment type="similarity">
    <text evidence="1">Belongs to the leucine-binding protein family.</text>
</comment>
<evidence type="ECO:0000313" key="4">
    <source>
        <dbReference type="EMBL" id="MBL7627364.1"/>
    </source>
</evidence>
<proteinExistence type="inferred from homology"/>
<keyword evidence="2" id="KW-0732">Signal</keyword>
<dbReference type="Gene3D" id="3.40.50.2300">
    <property type="match status" value="2"/>
</dbReference>
<accession>A0A937REG3</accession>
<feature type="domain" description="Leucine-binding protein" evidence="3">
    <location>
        <begin position="5"/>
        <end position="355"/>
    </location>
</feature>
<gene>
    <name evidence="4" type="ORF">I7412_09320</name>
</gene>
<dbReference type="InterPro" id="IPR051010">
    <property type="entry name" value="BCAA_transport"/>
</dbReference>
<evidence type="ECO:0000259" key="3">
    <source>
        <dbReference type="Pfam" id="PF13458"/>
    </source>
</evidence>
<evidence type="ECO:0000256" key="1">
    <source>
        <dbReference type="ARBA" id="ARBA00010062"/>
    </source>
</evidence>
<organism evidence="4 5">
    <name type="scientific">Frankia nepalensis</name>
    <dbReference type="NCBI Taxonomy" id="1836974"/>
    <lineage>
        <taxon>Bacteria</taxon>
        <taxon>Bacillati</taxon>
        <taxon>Actinomycetota</taxon>
        <taxon>Actinomycetes</taxon>
        <taxon>Frankiales</taxon>
        <taxon>Frankiaceae</taxon>
        <taxon>Frankia</taxon>
    </lineage>
</organism>
<sequence length="381" mass="40667">MSTDEIRIGVVFPDSGPVAPALSVARGGIEARLERANAEGGIHGRRVVYDWADDLGTASGNLKAVQTLVEQHSAFGLIEATTAASGGEIFLRERGIPVSGLPAERIWSEAASSNMFAFSYVITDGPSVDTYGRYVRSRGGTDAVVVMNDELASIGNDMVRQITESLASQQILVEPQRIDFTPGISDPGRVAEQIQRSGADVVVVALSAADSASILSRLGPARARVRVMLAIGGFSSESLRDYGPSLAGVTTFLDYVPFKQMTTGHRQYLDAMSAYAPETQPPDAQTAVQSYIAADMFLRGLEEAGPCPTRAGFITSLRAVKDYDADGLIAGNLDLTRDFGLINTCYTIVRVNAAGTDTEIVENDTPGSQDRHLWCGERITP</sequence>
<dbReference type="InterPro" id="IPR028082">
    <property type="entry name" value="Peripla_BP_I"/>
</dbReference>
<evidence type="ECO:0000313" key="5">
    <source>
        <dbReference type="Proteomes" id="UP000604475"/>
    </source>
</evidence>
<dbReference type="PANTHER" id="PTHR30483">
    <property type="entry name" value="LEUCINE-SPECIFIC-BINDING PROTEIN"/>
    <property type="match status" value="1"/>
</dbReference>
<reference evidence="4" key="1">
    <citation type="submission" date="2020-12" db="EMBL/GenBank/DDBJ databases">
        <title>Genomic characterization of non-nitrogen-fixing Frankia strains.</title>
        <authorList>
            <person name="Carlos-Shanley C."/>
            <person name="Guerra T."/>
            <person name="Hahn D."/>
        </authorList>
    </citation>
    <scope>NUCLEOTIDE SEQUENCE</scope>
    <source>
        <strain evidence="4">CN6</strain>
    </source>
</reference>
<dbReference type="AlphaFoldDB" id="A0A937REG3"/>
<dbReference type="PANTHER" id="PTHR30483:SF6">
    <property type="entry name" value="PERIPLASMIC BINDING PROTEIN OF ABC TRANSPORTER FOR NATURAL AMINO ACIDS"/>
    <property type="match status" value="1"/>
</dbReference>
<dbReference type="InterPro" id="IPR028081">
    <property type="entry name" value="Leu-bd"/>
</dbReference>
<keyword evidence="5" id="KW-1185">Reference proteome</keyword>
<dbReference type="Proteomes" id="UP000604475">
    <property type="component" value="Unassembled WGS sequence"/>
</dbReference>
<name>A0A937REG3_9ACTN</name>
<dbReference type="SUPFAM" id="SSF53822">
    <property type="entry name" value="Periplasmic binding protein-like I"/>
    <property type="match status" value="1"/>
</dbReference>
<dbReference type="Pfam" id="PF13458">
    <property type="entry name" value="Peripla_BP_6"/>
    <property type="match status" value="1"/>
</dbReference>
<dbReference type="EMBL" id="JAEACQ010000160">
    <property type="protein sequence ID" value="MBL7627364.1"/>
    <property type="molecule type" value="Genomic_DNA"/>
</dbReference>
<dbReference type="RefSeq" id="WP_203003526.1">
    <property type="nucleotide sequence ID" value="NZ_JADWYU010000099.1"/>
</dbReference>
<dbReference type="CDD" id="cd06341">
    <property type="entry name" value="PBP1_ABC_ligand_binding-like"/>
    <property type="match status" value="1"/>
</dbReference>
<comment type="caution">
    <text evidence="4">The sequence shown here is derived from an EMBL/GenBank/DDBJ whole genome shotgun (WGS) entry which is preliminary data.</text>
</comment>